<dbReference type="Proteomes" id="UP000265703">
    <property type="component" value="Unassembled WGS sequence"/>
</dbReference>
<dbReference type="AlphaFoldDB" id="A0A397STR8"/>
<name>A0A397STR8_9GLOM</name>
<protein>
    <submittedName>
        <fullName evidence="1">Uncharacterized protein</fullName>
    </submittedName>
</protein>
<keyword evidence="2" id="KW-1185">Reference proteome</keyword>
<sequence>MIFQGYELRVLINNIVLEEYRGPRKNLPYRYSSPDWVDNSQTGIRMESEFLHYILISPSSTQFTVQVSSLEASYFKPIVAEIRINGIPIHEQTTSFFPSSSDPKGLSLTDSGKKPQICMLNKLENHEQQLIGAISVFFYKAETLLQKKSEIPLAVLHLHYRSKDMYMKLIQDKVLNIEYFEGNDDLNYIENEDFNIKEEINSSSQIIKLEARNNTYVFGEEPLGQFQNNEQLRYNDNEESQSNIWEQSRNVEIIEIPDD</sequence>
<gene>
    <name evidence="1" type="ORF">C1645_807954</name>
</gene>
<reference evidence="1 2" key="1">
    <citation type="submission" date="2018-06" db="EMBL/GenBank/DDBJ databases">
        <title>Comparative genomics reveals the genomic features of Rhizophagus irregularis, R. cerebriforme, R. diaphanum and Gigaspora rosea, and their symbiotic lifestyle signature.</title>
        <authorList>
            <person name="Morin E."/>
            <person name="San Clemente H."/>
            <person name="Chen E.C.H."/>
            <person name="De La Providencia I."/>
            <person name="Hainaut M."/>
            <person name="Kuo A."/>
            <person name="Kohler A."/>
            <person name="Murat C."/>
            <person name="Tang N."/>
            <person name="Roy S."/>
            <person name="Loubradou J."/>
            <person name="Henrissat B."/>
            <person name="Grigoriev I.V."/>
            <person name="Corradi N."/>
            <person name="Roux C."/>
            <person name="Martin F.M."/>
        </authorList>
    </citation>
    <scope>NUCLEOTIDE SEQUENCE [LARGE SCALE GENOMIC DNA]</scope>
    <source>
        <strain evidence="1 2">DAOM 227022</strain>
    </source>
</reference>
<accession>A0A397STR8</accession>
<comment type="caution">
    <text evidence="1">The sequence shown here is derived from an EMBL/GenBank/DDBJ whole genome shotgun (WGS) entry which is preliminary data.</text>
</comment>
<organism evidence="1 2">
    <name type="scientific">Glomus cerebriforme</name>
    <dbReference type="NCBI Taxonomy" id="658196"/>
    <lineage>
        <taxon>Eukaryota</taxon>
        <taxon>Fungi</taxon>
        <taxon>Fungi incertae sedis</taxon>
        <taxon>Mucoromycota</taxon>
        <taxon>Glomeromycotina</taxon>
        <taxon>Glomeromycetes</taxon>
        <taxon>Glomerales</taxon>
        <taxon>Glomeraceae</taxon>
        <taxon>Glomus</taxon>
    </lineage>
</organism>
<dbReference type="EMBL" id="QKYT01000384">
    <property type="protein sequence ID" value="RIA86084.1"/>
    <property type="molecule type" value="Genomic_DNA"/>
</dbReference>
<evidence type="ECO:0000313" key="2">
    <source>
        <dbReference type="Proteomes" id="UP000265703"/>
    </source>
</evidence>
<proteinExistence type="predicted"/>
<evidence type="ECO:0000313" key="1">
    <source>
        <dbReference type="EMBL" id="RIA86084.1"/>
    </source>
</evidence>
<dbReference type="OrthoDB" id="2318652at2759"/>